<organism evidence="1">
    <name type="scientific">freshwater metagenome</name>
    <dbReference type="NCBI Taxonomy" id="449393"/>
    <lineage>
        <taxon>unclassified sequences</taxon>
        <taxon>metagenomes</taxon>
        <taxon>ecological metagenomes</taxon>
    </lineage>
</organism>
<name>A0A6J6G8Z3_9ZZZZ</name>
<sequence>MISNGMSKTRVLVALLTLAMGVGPVASTGVMATSSTTNACRVVNFSTEPLAQAQKAVIACADWLMKTEFRRTPNLQCVPFAERLWKSITPPGRSVKGKFENCAGRRFTQIKNQGKPVFGQPPAGEVGLPYLVWWSDPQVASGCGHVAVYIGGGRFLDNRYLSDNQGKPWLTSGNWPRRGVRPSGYTTTGYWNS</sequence>
<reference evidence="1" key="1">
    <citation type="submission" date="2020-05" db="EMBL/GenBank/DDBJ databases">
        <authorList>
            <person name="Chiriac C."/>
            <person name="Salcher M."/>
            <person name="Ghai R."/>
            <person name="Kavagutti S V."/>
        </authorList>
    </citation>
    <scope>NUCLEOTIDE SEQUENCE</scope>
</reference>
<gene>
    <name evidence="1" type="ORF">UFOPK1722_01965</name>
</gene>
<protein>
    <submittedName>
        <fullName evidence="1">Unannotated protein</fullName>
    </submittedName>
</protein>
<accession>A0A6J6G8Z3</accession>
<proteinExistence type="predicted"/>
<evidence type="ECO:0000313" key="1">
    <source>
        <dbReference type="EMBL" id="CAB4596990.1"/>
    </source>
</evidence>
<dbReference type="AlphaFoldDB" id="A0A6J6G8Z3"/>
<dbReference type="EMBL" id="CAEZTS010000250">
    <property type="protein sequence ID" value="CAB4596990.1"/>
    <property type="molecule type" value="Genomic_DNA"/>
</dbReference>